<dbReference type="Proteomes" id="UP001642900">
    <property type="component" value="Unassembled WGS sequence"/>
</dbReference>
<comment type="caution">
    <text evidence="2">The sequence shown here is derived from an EMBL/GenBank/DDBJ whole genome shotgun (WGS) entry which is preliminary data.</text>
</comment>
<dbReference type="RefSeq" id="WP_165032004.1">
    <property type="nucleotide sequence ID" value="NZ_JAAKZF010000042.1"/>
</dbReference>
<protein>
    <submittedName>
        <fullName evidence="2">Uncharacterized protein</fullName>
    </submittedName>
</protein>
<evidence type="ECO:0000313" key="2">
    <source>
        <dbReference type="EMBL" id="NGO54049.1"/>
    </source>
</evidence>
<feature type="region of interest" description="Disordered" evidence="1">
    <location>
        <begin position="37"/>
        <end position="72"/>
    </location>
</feature>
<accession>A0A6G4WHH4</accession>
<dbReference type="EMBL" id="JAAKZF010000042">
    <property type="protein sequence ID" value="NGO54049.1"/>
    <property type="molecule type" value="Genomic_DNA"/>
</dbReference>
<dbReference type="AlphaFoldDB" id="A0A6G4WHH4"/>
<name>A0A6G4WHH4_9HYPH</name>
<evidence type="ECO:0000256" key="1">
    <source>
        <dbReference type="SAM" id="MobiDB-lite"/>
    </source>
</evidence>
<proteinExistence type="predicted"/>
<reference evidence="2 3" key="1">
    <citation type="submission" date="2020-02" db="EMBL/GenBank/DDBJ databases">
        <title>Genome sequence of strain CCNWXJ40-4.</title>
        <authorList>
            <person name="Gao J."/>
            <person name="Sun J."/>
        </authorList>
    </citation>
    <scope>NUCLEOTIDE SEQUENCE [LARGE SCALE GENOMIC DNA]</scope>
    <source>
        <strain evidence="2 3">CCNWXJ 40-4</strain>
    </source>
</reference>
<keyword evidence="3" id="KW-1185">Reference proteome</keyword>
<gene>
    <name evidence="2" type="ORF">G6N73_23360</name>
</gene>
<sequence length="72" mass="8077">MHDKNLRRIFRDGKEEPIADFNSAPETFAYDYIFGKQKGQRRPSPQPFGAVMADSRPSPDSIIPASHRGESG</sequence>
<evidence type="ECO:0000313" key="3">
    <source>
        <dbReference type="Proteomes" id="UP001642900"/>
    </source>
</evidence>
<organism evidence="2 3">
    <name type="scientific">Allomesorhizobium camelthorni</name>
    <dbReference type="NCBI Taxonomy" id="475069"/>
    <lineage>
        <taxon>Bacteria</taxon>
        <taxon>Pseudomonadati</taxon>
        <taxon>Pseudomonadota</taxon>
        <taxon>Alphaproteobacteria</taxon>
        <taxon>Hyphomicrobiales</taxon>
        <taxon>Phyllobacteriaceae</taxon>
        <taxon>Allomesorhizobium</taxon>
    </lineage>
</organism>